<feature type="region of interest" description="Disordered" evidence="1">
    <location>
        <begin position="110"/>
        <end position="169"/>
    </location>
</feature>
<evidence type="ECO:0000256" key="3">
    <source>
        <dbReference type="SAM" id="SignalP"/>
    </source>
</evidence>
<dbReference type="AlphaFoldDB" id="A0A0D7F772"/>
<reference evidence="4 5" key="1">
    <citation type="submission" date="2014-11" db="EMBL/GenBank/DDBJ databases">
        <title>Genomics and ecophysiology of heterotrophic nitrogen fixing bacteria isolated from estuarine surface water.</title>
        <authorList>
            <person name="Bentzon-Tilia M."/>
            <person name="Severin I."/>
            <person name="Hansen L.H."/>
            <person name="Riemann L."/>
        </authorList>
    </citation>
    <scope>NUCLEOTIDE SEQUENCE [LARGE SCALE GENOMIC DNA]</scope>
    <source>
        <strain evidence="4 5">BAL398</strain>
    </source>
</reference>
<feature type="transmembrane region" description="Helical" evidence="2">
    <location>
        <begin position="193"/>
        <end position="213"/>
    </location>
</feature>
<evidence type="ECO:0000256" key="2">
    <source>
        <dbReference type="SAM" id="Phobius"/>
    </source>
</evidence>
<dbReference type="OrthoDB" id="8138583at2"/>
<evidence type="ECO:0000313" key="5">
    <source>
        <dbReference type="Proteomes" id="UP000032515"/>
    </source>
</evidence>
<feature type="signal peptide" evidence="3">
    <location>
        <begin position="1"/>
        <end position="30"/>
    </location>
</feature>
<keyword evidence="2" id="KW-0472">Membrane</keyword>
<feature type="compositionally biased region" description="Basic and acidic residues" evidence="1">
    <location>
        <begin position="147"/>
        <end position="160"/>
    </location>
</feature>
<evidence type="ECO:0000313" key="4">
    <source>
        <dbReference type="EMBL" id="KIZ47567.1"/>
    </source>
</evidence>
<evidence type="ECO:0000256" key="1">
    <source>
        <dbReference type="SAM" id="MobiDB-lite"/>
    </source>
</evidence>
<keyword evidence="2" id="KW-0812">Transmembrane</keyword>
<accession>A0A0D7F772</accession>
<dbReference type="PATRIC" id="fig|1076.23.peg.6279"/>
<protein>
    <submittedName>
        <fullName evidence="4">Uncharacterized protein</fullName>
    </submittedName>
</protein>
<keyword evidence="2" id="KW-1133">Transmembrane helix</keyword>
<name>A0A0D7F772_RHOPL</name>
<dbReference type="EMBL" id="JXXE01000069">
    <property type="protein sequence ID" value="KIZ47567.1"/>
    <property type="molecule type" value="Genomic_DNA"/>
</dbReference>
<feature type="chain" id="PRO_5002320179" evidence="3">
    <location>
        <begin position="31"/>
        <end position="282"/>
    </location>
</feature>
<comment type="caution">
    <text evidence="4">The sequence shown here is derived from an EMBL/GenBank/DDBJ whole genome shotgun (WGS) entry which is preliminary data.</text>
</comment>
<sequence>MNNRTAKFAAWAVVAAGVALPAITAAPALAADECLAKPNAPAPQGSHWYYRTDRTQNRKCWYVRGIDEKPAAIPTASAEPAAPEPAATQPVLHPGVANARAEFAQDAVTPAPAPENAPVAQPAESPFPNPAVALNAEPQVQPAAAWPDRRDTLSSADRDPGASTATQTAVQAAPAAVAAETPAETAAGSSIRMLLGALVTALAVAGLAIGAIVKFGGTRPKVRRDANGRPDIWGDAFPAAPSPDARSEPQMQWIKVARQREEVLDQSNEIERLLSGAAKRSG</sequence>
<keyword evidence="3" id="KW-0732">Signal</keyword>
<dbReference type="RefSeq" id="WP_044405821.1">
    <property type="nucleotide sequence ID" value="NZ_JXXE01000069.1"/>
</dbReference>
<proteinExistence type="predicted"/>
<organism evidence="4 5">
    <name type="scientific">Rhodopseudomonas palustris</name>
    <dbReference type="NCBI Taxonomy" id="1076"/>
    <lineage>
        <taxon>Bacteria</taxon>
        <taxon>Pseudomonadati</taxon>
        <taxon>Pseudomonadota</taxon>
        <taxon>Alphaproteobacteria</taxon>
        <taxon>Hyphomicrobiales</taxon>
        <taxon>Nitrobacteraceae</taxon>
        <taxon>Rhodopseudomonas</taxon>
    </lineage>
</organism>
<dbReference type="Proteomes" id="UP000032515">
    <property type="component" value="Unassembled WGS sequence"/>
</dbReference>
<gene>
    <name evidence="4" type="ORF">OO17_03655</name>
</gene>